<comment type="caution">
    <text evidence="2">The sequence shown here is derived from an EMBL/GenBank/DDBJ whole genome shotgun (WGS) entry which is preliminary data.</text>
</comment>
<sequence>MITKLPREEWNALCREVEALIALGNYSDEKLGIELKSKHPDFSEFLIAKAINKAHEFISVVERVKGFALELHGFGFELKDLKGEVILQITKDNPNINLGIVEAATEKIFPELRELAFAQAQNLAKVITQKEIDEKPWILAEKIAKARFPERLGENSFGMLIRACQMRTDELKFQRRKAEEERKREFQRKKEEEEKKKAEARQEKIQGQRNRLGVILSRPRVPVVLADGFSLSVISIEKEKDEVGLLKDGTVFVLGGVVFRTNKSPGGKVQYFSEPGAKIVEEKKPEKKEKTEVLLPPSHFNEMWVTFRSKTAKALIIPQLWEMGRSLSSLKDGIWIVKNRIEWGESTKLYKLSGETVESLGSCRQATLEEKRSEKAKTRAPLFPV</sequence>
<name>A0A1G2F143_9BACT</name>
<gene>
    <name evidence="2" type="ORF">A3H02_01935</name>
</gene>
<protein>
    <submittedName>
        <fullName evidence="2">Uncharacterized protein</fullName>
    </submittedName>
</protein>
<organism evidence="2 3">
    <name type="scientific">Candidatus Niyogibacteria bacterium RIFCSPLOWO2_12_FULL_41_13</name>
    <dbReference type="NCBI Taxonomy" id="1801726"/>
    <lineage>
        <taxon>Bacteria</taxon>
        <taxon>Candidatus Niyogiibacteriota</taxon>
    </lineage>
</organism>
<feature type="region of interest" description="Disordered" evidence="1">
    <location>
        <begin position="182"/>
        <end position="203"/>
    </location>
</feature>
<evidence type="ECO:0000256" key="1">
    <source>
        <dbReference type="SAM" id="MobiDB-lite"/>
    </source>
</evidence>
<dbReference type="STRING" id="1801726.A3H02_01935"/>
<dbReference type="EMBL" id="MHMS01000021">
    <property type="protein sequence ID" value="OGZ31794.1"/>
    <property type="molecule type" value="Genomic_DNA"/>
</dbReference>
<reference evidence="2 3" key="1">
    <citation type="journal article" date="2016" name="Nat. Commun.">
        <title>Thousands of microbial genomes shed light on interconnected biogeochemical processes in an aquifer system.</title>
        <authorList>
            <person name="Anantharaman K."/>
            <person name="Brown C.T."/>
            <person name="Hug L.A."/>
            <person name="Sharon I."/>
            <person name="Castelle C.J."/>
            <person name="Probst A.J."/>
            <person name="Thomas B.C."/>
            <person name="Singh A."/>
            <person name="Wilkins M.J."/>
            <person name="Karaoz U."/>
            <person name="Brodie E.L."/>
            <person name="Williams K.H."/>
            <person name="Hubbard S.S."/>
            <person name="Banfield J.F."/>
        </authorList>
    </citation>
    <scope>NUCLEOTIDE SEQUENCE [LARGE SCALE GENOMIC DNA]</scope>
</reference>
<dbReference type="Proteomes" id="UP000176787">
    <property type="component" value="Unassembled WGS sequence"/>
</dbReference>
<evidence type="ECO:0000313" key="3">
    <source>
        <dbReference type="Proteomes" id="UP000176787"/>
    </source>
</evidence>
<proteinExistence type="predicted"/>
<accession>A0A1G2F143</accession>
<dbReference type="AlphaFoldDB" id="A0A1G2F143"/>
<evidence type="ECO:0000313" key="2">
    <source>
        <dbReference type="EMBL" id="OGZ31794.1"/>
    </source>
</evidence>